<accession>A0A564WDR7</accession>
<reference evidence="1" key="1">
    <citation type="submission" date="2018-11" db="EMBL/GenBank/DDBJ databases">
        <authorList>
            <person name="Onetto C."/>
        </authorList>
    </citation>
    <scope>NUCLEOTIDE SEQUENCE [LARGE SCALE GENOMIC DNA]</scope>
</reference>
<organism evidence="1 2">
    <name type="scientific">Candidatus Defluviicoccus seviourii</name>
    <dbReference type="NCBI Taxonomy" id="2565273"/>
    <lineage>
        <taxon>Bacteria</taxon>
        <taxon>Pseudomonadati</taxon>
        <taxon>Pseudomonadota</taxon>
        <taxon>Alphaproteobacteria</taxon>
        <taxon>Rhodospirillales</taxon>
        <taxon>Rhodospirillaceae</taxon>
        <taxon>Defluviicoccus</taxon>
    </lineage>
</organism>
<proteinExistence type="predicted"/>
<gene>
    <name evidence="1" type="ORF">DF3PA_250023</name>
</gene>
<sequence>MVVAASFNEAAALLPREGREAPTTCICFPSFNEAAALLPREGRCTFHRRRRRNELQ</sequence>
<keyword evidence="2" id="KW-1185">Reference proteome</keyword>
<dbReference type="AlphaFoldDB" id="A0A564WDR7"/>
<protein>
    <submittedName>
        <fullName evidence="1">Uncharacterized protein</fullName>
    </submittedName>
</protein>
<evidence type="ECO:0000313" key="1">
    <source>
        <dbReference type="EMBL" id="VUX46615.1"/>
    </source>
</evidence>
<comment type="caution">
    <text evidence="1">The sequence shown here is derived from an EMBL/GenBank/DDBJ whole genome shotgun (WGS) entry which is preliminary data.</text>
</comment>
<dbReference type="EMBL" id="UXAT02000018">
    <property type="protein sequence ID" value="VUX46615.1"/>
    <property type="molecule type" value="Genomic_DNA"/>
</dbReference>
<dbReference type="Proteomes" id="UP000326641">
    <property type="component" value="Unassembled WGS sequence"/>
</dbReference>
<evidence type="ECO:0000313" key="2">
    <source>
        <dbReference type="Proteomes" id="UP000326641"/>
    </source>
</evidence>
<name>A0A564WDR7_9PROT</name>